<name>A0A183FS95_HELPZ</name>
<dbReference type="Proteomes" id="UP000050761">
    <property type="component" value="Unassembled WGS sequence"/>
</dbReference>
<reference evidence="1 2" key="1">
    <citation type="submission" date="2018-11" db="EMBL/GenBank/DDBJ databases">
        <authorList>
            <consortium name="Pathogen Informatics"/>
        </authorList>
    </citation>
    <scope>NUCLEOTIDE SEQUENCE [LARGE SCALE GENOMIC DNA]</scope>
</reference>
<gene>
    <name evidence="1" type="ORF">HPBE_LOCUS10792</name>
</gene>
<evidence type="ECO:0000313" key="1">
    <source>
        <dbReference type="EMBL" id="VDO86350.1"/>
    </source>
</evidence>
<dbReference type="AlphaFoldDB" id="A0A183FS95"/>
<dbReference type="WBParaSite" id="HPBE_0001079101-mRNA-1">
    <property type="protein sequence ID" value="HPBE_0001079101-mRNA-1"/>
    <property type="gene ID" value="HPBE_0001079101"/>
</dbReference>
<dbReference type="EMBL" id="UZAH01026883">
    <property type="protein sequence ID" value="VDO86350.1"/>
    <property type="molecule type" value="Genomic_DNA"/>
</dbReference>
<sequence>MGTPTSCGRQRLAGARHLGECDGEPPEDDGVGGGLPVCQFAQVQIRGELQCLIHLEGLKGIDETHFSAAVREVTLLLLLSLF</sequence>
<organism evidence="2 3">
    <name type="scientific">Heligmosomoides polygyrus</name>
    <name type="common">Parasitic roundworm</name>
    <dbReference type="NCBI Taxonomy" id="6339"/>
    <lineage>
        <taxon>Eukaryota</taxon>
        <taxon>Metazoa</taxon>
        <taxon>Ecdysozoa</taxon>
        <taxon>Nematoda</taxon>
        <taxon>Chromadorea</taxon>
        <taxon>Rhabditida</taxon>
        <taxon>Rhabditina</taxon>
        <taxon>Rhabditomorpha</taxon>
        <taxon>Strongyloidea</taxon>
        <taxon>Heligmosomidae</taxon>
        <taxon>Heligmosomoides</taxon>
    </lineage>
</organism>
<evidence type="ECO:0000313" key="3">
    <source>
        <dbReference type="WBParaSite" id="HPBE_0001079101-mRNA-1"/>
    </source>
</evidence>
<evidence type="ECO:0000313" key="2">
    <source>
        <dbReference type="Proteomes" id="UP000050761"/>
    </source>
</evidence>
<reference evidence="3" key="2">
    <citation type="submission" date="2019-09" db="UniProtKB">
        <authorList>
            <consortium name="WormBaseParasite"/>
        </authorList>
    </citation>
    <scope>IDENTIFICATION</scope>
</reference>
<keyword evidence="2" id="KW-1185">Reference proteome</keyword>
<protein>
    <submittedName>
        <fullName evidence="1 3">Uncharacterized protein</fullName>
    </submittedName>
</protein>
<accession>A0A183FS95</accession>
<accession>A0A3P7YEG4</accession>
<proteinExistence type="predicted"/>